<dbReference type="PROSITE" id="PS50011">
    <property type="entry name" value="PROTEIN_KINASE_DOM"/>
    <property type="match status" value="1"/>
</dbReference>
<evidence type="ECO:0000256" key="4">
    <source>
        <dbReference type="ARBA" id="ARBA00079669"/>
    </source>
</evidence>
<sequence length="653" mass="73213">MEKYQILGRLSPGALGVNLVVEEKKNKVKHVIKQVECIDEHHANKALEELMPLLKLRHAHISIYQELFIMWNSEICSLFLCLVMDYNDGSFQEIIQKKRETRTIIDSEWMQNMLGQVLDALEYLHQLDIVHRNLKPSNIVLVSSNHCKLQDLSSNTMMTDKAKWNIRAEEDPFQKSWMAPEALDFSFSQKVDIWSLGCIILDMASCSFIDRAEGLLLRKSIRSHQDSLQGVLKTMEEKKIPDAKTFGSLLPLMLQINPSERITIREVIHITFVISNFQSSSIAVTLHRQVVPAFITDLLLDSNIASILEVMQSFSSRPEVQLRAMKRLLRMPENQLGLPWPMEVVEVLVTIMKQHERILDIQLYACSLLLRSLGQALAQDPAAEVLSNSSVISVLLSIMQSHPNSEPLLVMVYSLLTIISSQESASEKLQKAGLFEHILEHLSTFPTNRDVCINGLSLLWALLVDAIIVDKTPLEKAPALVAEMLATYPKDVEMAEAGCAVFWLLSLLGCIEEHQFEDVVALFLQSIQLCQDRVPLVNNAYRGLARLAKMSELAALHVVAAEGSSGLNLIKETYELHKDDPEVVENVCMLLAHLASYKEILPELVSNGIQPLVQEIKERFTSSLELVSYAETVLLSLEANTPPGSAGGESGLP</sequence>
<dbReference type="InterPro" id="IPR056597">
    <property type="entry name" value="ARM_LRRK2"/>
</dbReference>
<dbReference type="GO" id="GO:0004672">
    <property type="term" value="F:protein kinase activity"/>
    <property type="evidence" value="ECO:0007669"/>
    <property type="project" value="InterPro"/>
</dbReference>
<dbReference type="InterPro" id="IPR000719">
    <property type="entry name" value="Prot_kinase_dom"/>
</dbReference>
<protein>
    <recommendedName>
        <fullName evidence="3">Serine/threonine kinase-like domain-containing protein STKLD1</fullName>
    </recommendedName>
    <alternativeName>
        <fullName evidence="5">Serine/threonine kinase-like domain-containing protein 1</fullName>
    </alternativeName>
    <alternativeName>
        <fullName evidence="4">Sugen kinase 071</fullName>
    </alternativeName>
</protein>
<evidence type="ECO:0000259" key="6">
    <source>
        <dbReference type="PROSITE" id="PS50011"/>
    </source>
</evidence>
<organism evidence="7 8">
    <name type="scientific">Canis lupus familiaris</name>
    <name type="common">Dog</name>
    <name type="synonym">Canis familiaris</name>
    <dbReference type="NCBI Taxonomy" id="9615"/>
    <lineage>
        <taxon>Eukaryota</taxon>
        <taxon>Metazoa</taxon>
        <taxon>Chordata</taxon>
        <taxon>Craniata</taxon>
        <taxon>Vertebrata</taxon>
        <taxon>Euteleostomi</taxon>
        <taxon>Mammalia</taxon>
        <taxon>Eutheria</taxon>
        <taxon>Laurasiatheria</taxon>
        <taxon>Carnivora</taxon>
        <taxon>Caniformia</taxon>
        <taxon>Canidae</taxon>
        <taxon>Canis</taxon>
    </lineage>
</organism>
<dbReference type="Gene3D" id="1.25.10.10">
    <property type="entry name" value="Leucine-rich Repeat Variant"/>
    <property type="match status" value="1"/>
</dbReference>
<dbReference type="InterPro" id="IPR016024">
    <property type="entry name" value="ARM-type_fold"/>
</dbReference>
<reference evidence="7" key="3">
    <citation type="submission" date="2025-09" db="UniProtKB">
        <authorList>
            <consortium name="Ensembl"/>
        </authorList>
    </citation>
    <scope>IDENTIFICATION</scope>
    <source>
        <strain evidence="7">Boxer</strain>
    </source>
</reference>
<reference evidence="7" key="2">
    <citation type="submission" date="2025-08" db="UniProtKB">
        <authorList>
            <consortium name="Ensembl"/>
        </authorList>
    </citation>
    <scope>IDENTIFICATION</scope>
    <source>
        <strain evidence="7">Boxer</strain>
    </source>
</reference>
<dbReference type="Pfam" id="PF23744">
    <property type="entry name" value="ARM_LRRK2"/>
    <property type="match status" value="1"/>
</dbReference>
<dbReference type="AlphaFoldDB" id="A0A8I3RXM5"/>
<accession>A0A8I3RXM5</accession>
<dbReference type="OrthoDB" id="248923at2759"/>
<dbReference type="Pfam" id="PF00069">
    <property type="entry name" value="Pkinase"/>
    <property type="match status" value="1"/>
</dbReference>
<dbReference type="GO" id="GO:0005524">
    <property type="term" value="F:ATP binding"/>
    <property type="evidence" value="ECO:0007669"/>
    <property type="project" value="UniProtKB-KW"/>
</dbReference>
<dbReference type="PANTHER" id="PTHR24363:SF5">
    <property type="entry name" value="SERINE_THREONINE KINASE-LIKE DOMAIN-CONTAINING PROTEIN STKLD1"/>
    <property type="match status" value="1"/>
</dbReference>
<gene>
    <name evidence="7" type="primary">STKLD1</name>
</gene>
<feature type="domain" description="Protein kinase" evidence="6">
    <location>
        <begin position="4"/>
        <end position="272"/>
    </location>
</feature>
<dbReference type="FunFam" id="3.30.200.20:FF:000913">
    <property type="entry name" value="Serine/threonine kinase like domain containing 1"/>
    <property type="match status" value="1"/>
</dbReference>
<dbReference type="Proteomes" id="UP000805418">
    <property type="component" value="Chromosome 9"/>
</dbReference>
<dbReference type="PANTHER" id="PTHR24363">
    <property type="entry name" value="SERINE/THREONINE PROTEIN KINASE"/>
    <property type="match status" value="1"/>
</dbReference>
<keyword evidence="2" id="KW-0067">ATP-binding</keyword>
<dbReference type="InterPro" id="IPR011989">
    <property type="entry name" value="ARM-like"/>
</dbReference>
<dbReference type="GeneTree" id="ENSGT00390000018038"/>
<reference evidence="7" key="1">
    <citation type="submission" date="2020-03" db="EMBL/GenBank/DDBJ databases">
        <title>Long-read based genome assembly of a Labrador retriever dog.</title>
        <authorList>
            <person name="Eory L."/>
            <person name="Zhang W."/>
            <person name="Schoenebeck J."/>
        </authorList>
    </citation>
    <scope>NUCLEOTIDE SEQUENCE [LARGE SCALE GENOMIC DNA]</scope>
    <source>
        <strain evidence="7">Labrador retriever</strain>
    </source>
</reference>
<evidence type="ECO:0000256" key="3">
    <source>
        <dbReference type="ARBA" id="ARBA00072818"/>
    </source>
</evidence>
<evidence type="ECO:0000256" key="2">
    <source>
        <dbReference type="ARBA" id="ARBA00022840"/>
    </source>
</evidence>
<evidence type="ECO:0000256" key="5">
    <source>
        <dbReference type="ARBA" id="ARBA00081628"/>
    </source>
</evidence>
<evidence type="ECO:0000256" key="1">
    <source>
        <dbReference type="ARBA" id="ARBA00022741"/>
    </source>
</evidence>
<keyword evidence="1" id="KW-0547">Nucleotide-binding</keyword>
<evidence type="ECO:0000313" key="7">
    <source>
        <dbReference type="Ensembl" id="ENSCAFP00845013982.1"/>
    </source>
</evidence>
<dbReference type="FunFam" id="1.25.10.10:FF:000579">
    <property type="entry name" value="Serine/threonine kinase like domain containing 1"/>
    <property type="match status" value="1"/>
</dbReference>
<dbReference type="InterPro" id="IPR011009">
    <property type="entry name" value="Kinase-like_dom_sf"/>
</dbReference>
<dbReference type="CDD" id="cd00180">
    <property type="entry name" value="PKc"/>
    <property type="match status" value="1"/>
</dbReference>
<name>A0A8I3RXM5_CANLF</name>
<dbReference type="SUPFAM" id="SSF48371">
    <property type="entry name" value="ARM repeat"/>
    <property type="match status" value="1"/>
</dbReference>
<dbReference type="Gene3D" id="1.10.510.10">
    <property type="entry name" value="Transferase(Phosphotransferase) domain 1"/>
    <property type="match status" value="1"/>
</dbReference>
<dbReference type="FunFam" id="1.10.510.10:FF:001115">
    <property type="entry name" value="Serine/threonine kinase like domain containing 1"/>
    <property type="match status" value="1"/>
</dbReference>
<dbReference type="Ensembl" id="ENSCAFT00845017948.1">
    <property type="protein sequence ID" value="ENSCAFP00845013982.1"/>
    <property type="gene ID" value="ENSCAFG00845010122.1"/>
</dbReference>
<keyword evidence="8" id="KW-1185">Reference proteome</keyword>
<proteinExistence type="predicted"/>
<evidence type="ECO:0000313" key="8">
    <source>
        <dbReference type="Proteomes" id="UP000805418"/>
    </source>
</evidence>
<dbReference type="SUPFAM" id="SSF56112">
    <property type="entry name" value="Protein kinase-like (PK-like)"/>
    <property type="match status" value="1"/>
</dbReference>